<evidence type="ECO:0000256" key="5">
    <source>
        <dbReference type="ARBA" id="ARBA00022989"/>
    </source>
</evidence>
<dbReference type="InterPro" id="IPR050256">
    <property type="entry name" value="Glycosyltransferase_2"/>
</dbReference>
<feature type="transmembrane region" description="Helical" evidence="7">
    <location>
        <begin position="231"/>
        <end position="252"/>
    </location>
</feature>
<proteinExistence type="predicted"/>
<dbReference type="Gene3D" id="3.90.550.10">
    <property type="entry name" value="Spore Coat Polysaccharide Biosynthesis Protein SpsA, Chain A"/>
    <property type="match status" value="1"/>
</dbReference>
<keyword evidence="5 7" id="KW-1133">Transmembrane helix</keyword>
<sequence length="312" mass="35082">MSKLLSIVIPTYNEKENIPLAYRGVISAFNNLPNYSRELLFVDDGSNDGTDEVLKELGKNNREVKFLRLSRNFGKEIAVSAGLHHAEGDAVVVMDADLQHPPELIPLFVNKWKNGAEVVVGVRSKNNNEGLVKKLGSIVFYKIMNRISETPIIPCATDFRLLDRKVVDVFCKLTERKRMTRGLIDWLGFKRDYVYFEAPARINGEANYSFKKLWRLAFASFVSHSLFPLRLAGYLGVFITVISAMTGLFVAIEKYVLGDPWGLSFSGTAILALMILFLVGIILSCFGLVALYIANIHNEVLNRPLYIISEKN</sequence>
<comment type="subcellular location">
    <subcellularLocation>
        <location evidence="1">Membrane</location>
        <topology evidence="1">Multi-pass membrane protein</topology>
    </subcellularLocation>
</comment>
<dbReference type="AlphaFoldDB" id="A0A1F6VJ73"/>
<evidence type="ECO:0000256" key="4">
    <source>
        <dbReference type="ARBA" id="ARBA00022692"/>
    </source>
</evidence>
<evidence type="ECO:0000256" key="1">
    <source>
        <dbReference type="ARBA" id="ARBA00004141"/>
    </source>
</evidence>
<evidence type="ECO:0000256" key="7">
    <source>
        <dbReference type="SAM" id="Phobius"/>
    </source>
</evidence>
<keyword evidence="2" id="KW-0328">Glycosyltransferase</keyword>
<dbReference type="CDD" id="cd04187">
    <property type="entry name" value="DPM1_like_bac"/>
    <property type="match status" value="1"/>
</dbReference>
<protein>
    <recommendedName>
        <fullName evidence="8">Glycosyltransferase 2-like domain-containing protein</fullName>
    </recommendedName>
</protein>
<keyword evidence="3" id="KW-0808">Transferase</keyword>
<dbReference type="Proteomes" id="UP000178059">
    <property type="component" value="Unassembled WGS sequence"/>
</dbReference>
<name>A0A1F6VJ73_9BACT</name>
<dbReference type="SUPFAM" id="SSF53448">
    <property type="entry name" value="Nucleotide-diphospho-sugar transferases"/>
    <property type="match status" value="1"/>
</dbReference>
<dbReference type="GO" id="GO:0016757">
    <property type="term" value="F:glycosyltransferase activity"/>
    <property type="evidence" value="ECO:0007669"/>
    <property type="project" value="UniProtKB-KW"/>
</dbReference>
<dbReference type="InterPro" id="IPR029044">
    <property type="entry name" value="Nucleotide-diphossugar_trans"/>
</dbReference>
<dbReference type="InterPro" id="IPR001173">
    <property type="entry name" value="Glyco_trans_2-like"/>
</dbReference>
<gene>
    <name evidence="9" type="ORF">A2824_03075</name>
</gene>
<dbReference type="PANTHER" id="PTHR48090:SF1">
    <property type="entry name" value="PROPHAGE BACTOPRENOL GLUCOSYL TRANSFERASE HOMOLOG"/>
    <property type="match status" value="1"/>
</dbReference>
<dbReference type="GO" id="GO:0005886">
    <property type="term" value="C:plasma membrane"/>
    <property type="evidence" value="ECO:0007669"/>
    <property type="project" value="TreeGrafter"/>
</dbReference>
<dbReference type="Pfam" id="PF00535">
    <property type="entry name" value="Glycos_transf_2"/>
    <property type="match status" value="1"/>
</dbReference>
<accession>A0A1F6VJ73</accession>
<evidence type="ECO:0000256" key="3">
    <source>
        <dbReference type="ARBA" id="ARBA00022679"/>
    </source>
</evidence>
<keyword evidence="6 7" id="KW-0472">Membrane</keyword>
<comment type="caution">
    <text evidence="9">The sequence shown here is derived from an EMBL/GenBank/DDBJ whole genome shotgun (WGS) entry which is preliminary data.</text>
</comment>
<evidence type="ECO:0000313" key="10">
    <source>
        <dbReference type="Proteomes" id="UP000178059"/>
    </source>
</evidence>
<evidence type="ECO:0000256" key="6">
    <source>
        <dbReference type="ARBA" id="ARBA00023136"/>
    </source>
</evidence>
<dbReference type="EMBL" id="MFTT01000021">
    <property type="protein sequence ID" value="OGI69672.1"/>
    <property type="molecule type" value="Genomic_DNA"/>
</dbReference>
<evidence type="ECO:0000256" key="2">
    <source>
        <dbReference type="ARBA" id="ARBA00022676"/>
    </source>
</evidence>
<feature type="domain" description="Glycosyltransferase 2-like" evidence="8">
    <location>
        <begin position="6"/>
        <end position="167"/>
    </location>
</feature>
<organism evidence="9 10">
    <name type="scientific">Candidatus Nomurabacteria bacterium RIFCSPHIGHO2_01_FULL_42_16</name>
    <dbReference type="NCBI Taxonomy" id="1801743"/>
    <lineage>
        <taxon>Bacteria</taxon>
        <taxon>Candidatus Nomuraibacteriota</taxon>
    </lineage>
</organism>
<evidence type="ECO:0000259" key="8">
    <source>
        <dbReference type="Pfam" id="PF00535"/>
    </source>
</evidence>
<evidence type="ECO:0000313" key="9">
    <source>
        <dbReference type="EMBL" id="OGI69672.1"/>
    </source>
</evidence>
<reference evidence="9 10" key="1">
    <citation type="journal article" date="2016" name="Nat. Commun.">
        <title>Thousands of microbial genomes shed light on interconnected biogeochemical processes in an aquifer system.</title>
        <authorList>
            <person name="Anantharaman K."/>
            <person name="Brown C.T."/>
            <person name="Hug L.A."/>
            <person name="Sharon I."/>
            <person name="Castelle C.J."/>
            <person name="Probst A.J."/>
            <person name="Thomas B.C."/>
            <person name="Singh A."/>
            <person name="Wilkins M.J."/>
            <person name="Karaoz U."/>
            <person name="Brodie E.L."/>
            <person name="Williams K.H."/>
            <person name="Hubbard S.S."/>
            <person name="Banfield J.F."/>
        </authorList>
    </citation>
    <scope>NUCLEOTIDE SEQUENCE [LARGE SCALE GENOMIC DNA]</scope>
</reference>
<feature type="transmembrane region" description="Helical" evidence="7">
    <location>
        <begin position="272"/>
        <end position="294"/>
    </location>
</feature>
<keyword evidence="4 7" id="KW-0812">Transmembrane</keyword>
<dbReference type="PANTHER" id="PTHR48090">
    <property type="entry name" value="UNDECAPRENYL-PHOSPHATE 4-DEOXY-4-FORMAMIDO-L-ARABINOSE TRANSFERASE-RELATED"/>
    <property type="match status" value="1"/>
</dbReference>
<dbReference type="STRING" id="1801743.A2824_03075"/>